<evidence type="ECO:0000313" key="28">
    <source>
        <dbReference type="Proteomes" id="UP000001038"/>
    </source>
</evidence>
<feature type="domain" description="Peptidase A2" evidence="24">
    <location>
        <begin position="354"/>
        <end position="367"/>
    </location>
</feature>
<feature type="region of interest" description="Disordered" evidence="21">
    <location>
        <begin position="51"/>
        <end position="76"/>
    </location>
</feature>
<accession>A0A3B3HJK4</accession>
<dbReference type="EC" id="2.7.7.49" evidence="4"/>
<dbReference type="Gene3D" id="3.10.10.10">
    <property type="entry name" value="HIV Type 1 Reverse Transcriptase, subunit A, domain 1"/>
    <property type="match status" value="1"/>
</dbReference>
<reference evidence="27" key="2">
    <citation type="submission" date="2025-08" db="UniProtKB">
        <authorList>
            <consortium name="Ensembl"/>
        </authorList>
    </citation>
    <scope>IDENTIFICATION</scope>
    <source>
        <strain evidence="27">Hd-rR</strain>
    </source>
</reference>
<dbReference type="Bgee" id="ENSORLG00000022632">
    <property type="expression patterns" value="Expressed in gastrula and 5 other cell types or tissues"/>
</dbReference>
<evidence type="ECO:0000256" key="14">
    <source>
        <dbReference type="ARBA" id="ARBA00022908"/>
    </source>
</evidence>
<dbReference type="GO" id="GO:0005634">
    <property type="term" value="C:nucleus"/>
    <property type="evidence" value="ECO:0007669"/>
    <property type="project" value="UniProtKB-SubCell"/>
</dbReference>
<dbReference type="SUPFAM" id="SSF57756">
    <property type="entry name" value="Retrovirus zinc finger-like domains"/>
    <property type="match status" value="1"/>
</dbReference>
<keyword evidence="7" id="KW-0548">Nucleotidyltransferase</keyword>
<dbReference type="InterPro" id="IPR041588">
    <property type="entry name" value="Integrase_H2C2"/>
</dbReference>
<feature type="region of interest" description="Disordered" evidence="21">
    <location>
        <begin position="245"/>
        <end position="264"/>
    </location>
</feature>
<evidence type="ECO:0000256" key="1">
    <source>
        <dbReference type="ARBA" id="ARBA00004123"/>
    </source>
</evidence>
<keyword evidence="11" id="KW-0255">Endonuclease</keyword>
<dbReference type="Gene3D" id="2.40.50.40">
    <property type="match status" value="1"/>
</dbReference>
<keyword evidence="5" id="KW-0645">Protease</keyword>
<evidence type="ECO:0000256" key="4">
    <source>
        <dbReference type="ARBA" id="ARBA00012493"/>
    </source>
</evidence>
<keyword evidence="6" id="KW-0808">Transferase</keyword>
<dbReference type="InterPro" id="IPR056924">
    <property type="entry name" value="SH3_Tf2-1"/>
</dbReference>
<dbReference type="GO" id="GO:0015074">
    <property type="term" value="P:DNA integration"/>
    <property type="evidence" value="ECO:0007669"/>
    <property type="project" value="UniProtKB-KW"/>
</dbReference>
<dbReference type="CDD" id="cd09274">
    <property type="entry name" value="RNase_HI_RT_Ty3"/>
    <property type="match status" value="1"/>
</dbReference>
<dbReference type="InterPro" id="IPR012337">
    <property type="entry name" value="RNaseH-like_sf"/>
</dbReference>
<dbReference type="Ensembl" id="ENSORLT00000045907.1">
    <property type="protein sequence ID" value="ENSORLP00000031882.1"/>
    <property type="gene ID" value="ENSORLG00000022632.1"/>
</dbReference>
<dbReference type="PROSITE" id="PS50158">
    <property type="entry name" value="ZF_CCHC"/>
    <property type="match status" value="1"/>
</dbReference>
<evidence type="ECO:0000256" key="21">
    <source>
        <dbReference type="SAM" id="MobiDB-lite"/>
    </source>
</evidence>
<dbReference type="GO" id="GO:0006508">
    <property type="term" value="P:proteolysis"/>
    <property type="evidence" value="ECO:0007669"/>
    <property type="project" value="UniProtKB-KW"/>
</dbReference>
<dbReference type="Pfam" id="PF17917">
    <property type="entry name" value="RT_RNaseH"/>
    <property type="match status" value="1"/>
</dbReference>
<reference evidence="27" key="3">
    <citation type="submission" date="2025-09" db="UniProtKB">
        <authorList>
            <consortium name="Ensembl"/>
        </authorList>
    </citation>
    <scope>IDENTIFICATION</scope>
    <source>
        <strain evidence="27">Hd-rR</strain>
    </source>
</reference>
<dbReference type="FunFam" id="1.10.340.70:FF:000001">
    <property type="entry name" value="Retrovirus-related Pol polyprotein from transposon gypsy-like Protein"/>
    <property type="match status" value="1"/>
</dbReference>
<keyword evidence="10" id="KW-0064">Aspartyl protease</keyword>
<dbReference type="FunFam" id="3.30.420.10:FF:000032">
    <property type="entry name" value="Retrovirus-related Pol polyprotein from transposon 297-like Protein"/>
    <property type="match status" value="1"/>
</dbReference>
<proteinExistence type="inferred from homology"/>
<evidence type="ECO:0000256" key="2">
    <source>
        <dbReference type="ARBA" id="ARBA00010879"/>
    </source>
</evidence>
<keyword evidence="13" id="KW-0460">Magnesium</keyword>
<keyword evidence="9" id="KW-0479">Metal-binding</keyword>
<dbReference type="FunFam" id="3.10.20.370:FF:000003">
    <property type="entry name" value="Transposon Tf2-6 polyprotein"/>
    <property type="match status" value="1"/>
</dbReference>
<keyword evidence="14" id="KW-0229">DNA integration</keyword>
<keyword evidence="16" id="KW-0239">DNA-directed DNA polymerase</keyword>
<dbReference type="InterPro" id="IPR001878">
    <property type="entry name" value="Znf_CCHC"/>
</dbReference>
<keyword evidence="18" id="KW-0233">DNA recombination</keyword>
<dbReference type="InterPro" id="IPR000477">
    <property type="entry name" value="RT_dom"/>
</dbReference>
<dbReference type="GO" id="GO:0003887">
    <property type="term" value="F:DNA-directed DNA polymerase activity"/>
    <property type="evidence" value="ECO:0007669"/>
    <property type="project" value="UniProtKB-KW"/>
</dbReference>
<evidence type="ECO:0000256" key="19">
    <source>
        <dbReference type="ARBA" id="ARBA00039658"/>
    </source>
</evidence>
<dbReference type="InterPro" id="IPR050951">
    <property type="entry name" value="Retrovirus_Pol_polyprotein"/>
</dbReference>
<evidence type="ECO:0000256" key="16">
    <source>
        <dbReference type="ARBA" id="ARBA00022932"/>
    </source>
</evidence>
<evidence type="ECO:0000259" key="24">
    <source>
        <dbReference type="PROSITE" id="PS50175"/>
    </source>
</evidence>
<feature type="domain" description="Reverse transcriptase" evidence="25">
    <location>
        <begin position="554"/>
        <end position="733"/>
    </location>
</feature>
<dbReference type="Gene3D" id="1.10.340.70">
    <property type="match status" value="1"/>
</dbReference>
<dbReference type="PROSITE" id="PS00141">
    <property type="entry name" value="ASP_PROTEASE"/>
    <property type="match status" value="1"/>
</dbReference>
<evidence type="ECO:0000256" key="11">
    <source>
        <dbReference type="ARBA" id="ARBA00022759"/>
    </source>
</evidence>
<dbReference type="InterPro" id="IPR001995">
    <property type="entry name" value="Peptidase_A2_cat"/>
</dbReference>
<dbReference type="SMART" id="SM00298">
    <property type="entry name" value="CHROMO"/>
    <property type="match status" value="1"/>
</dbReference>
<feature type="region of interest" description="Disordered" evidence="21">
    <location>
        <begin position="273"/>
        <end position="296"/>
    </location>
</feature>
<dbReference type="Pfam" id="PF24626">
    <property type="entry name" value="SH3_Tf2-1"/>
    <property type="match status" value="1"/>
</dbReference>
<dbReference type="SUPFAM" id="SSF53098">
    <property type="entry name" value="Ribonuclease H-like"/>
    <property type="match status" value="1"/>
</dbReference>
<dbReference type="InterPro" id="IPR000953">
    <property type="entry name" value="Chromo/chromo_shadow_dom"/>
</dbReference>
<feature type="compositionally biased region" description="Low complexity" evidence="21">
    <location>
        <begin position="52"/>
        <end position="72"/>
    </location>
</feature>
<keyword evidence="20" id="KW-0862">Zinc</keyword>
<evidence type="ECO:0000256" key="8">
    <source>
        <dbReference type="ARBA" id="ARBA00022722"/>
    </source>
</evidence>
<evidence type="ECO:0000259" key="22">
    <source>
        <dbReference type="PROSITE" id="PS50013"/>
    </source>
</evidence>
<dbReference type="GO" id="GO:0006310">
    <property type="term" value="P:DNA recombination"/>
    <property type="evidence" value="ECO:0007669"/>
    <property type="project" value="UniProtKB-KW"/>
</dbReference>
<name>A0A3B3HJK4_ORYLA</name>
<evidence type="ECO:0000259" key="26">
    <source>
        <dbReference type="PROSITE" id="PS50994"/>
    </source>
</evidence>
<dbReference type="InterPro" id="IPR036397">
    <property type="entry name" value="RNaseH_sf"/>
</dbReference>
<evidence type="ECO:0000256" key="15">
    <source>
        <dbReference type="ARBA" id="ARBA00022918"/>
    </source>
</evidence>
<dbReference type="Pfam" id="PF03732">
    <property type="entry name" value="Retrotrans_gag"/>
    <property type="match status" value="1"/>
</dbReference>
<feature type="domain" description="Chromo" evidence="22">
    <location>
        <begin position="1373"/>
        <end position="1431"/>
    </location>
</feature>
<dbReference type="InterPro" id="IPR043128">
    <property type="entry name" value="Rev_trsase/Diguanyl_cyclase"/>
</dbReference>
<evidence type="ECO:0000256" key="5">
    <source>
        <dbReference type="ARBA" id="ARBA00022670"/>
    </source>
</evidence>
<dbReference type="SUPFAM" id="SSF54160">
    <property type="entry name" value="Chromo domain-like"/>
    <property type="match status" value="1"/>
</dbReference>
<dbReference type="GO" id="GO:0004523">
    <property type="term" value="F:RNA-DNA hybrid ribonuclease activity"/>
    <property type="evidence" value="ECO:0007669"/>
    <property type="project" value="UniProtKB-EC"/>
</dbReference>
<comment type="similarity">
    <text evidence="2">Belongs to the beta type-B retroviral polymerase family. HERV class-II K(HML-2) pol subfamily.</text>
</comment>
<dbReference type="PROSITE" id="PS50175">
    <property type="entry name" value="ASP_PROT_RETROV"/>
    <property type="match status" value="1"/>
</dbReference>
<dbReference type="Pfam" id="PF00385">
    <property type="entry name" value="Chromo"/>
    <property type="match status" value="1"/>
</dbReference>
<dbReference type="Pfam" id="PF00078">
    <property type="entry name" value="RVT_1"/>
    <property type="match status" value="1"/>
</dbReference>
<dbReference type="GO" id="GO:0003677">
    <property type="term" value="F:DNA binding"/>
    <property type="evidence" value="ECO:0007669"/>
    <property type="project" value="UniProtKB-KW"/>
</dbReference>
<dbReference type="EC" id="3.1.26.4" evidence="3"/>
<dbReference type="InParanoid" id="A0A3B3HJK4"/>
<keyword evidence="17" id="KW-0238">DNA-binding</keyword>
<keyword evidence="15" id="KW-0695">RNA-directed DNA polymerase</keyword>
<dbReference type="Gene3D" id="3.30.70.270">
    <property type="match status" value="2"/>
</dbReference>
<dbReference type="CDD" id="cd00303">
    <property type="entry name" value="retropepsin_like"/>
    <property type="match status" value="1"/>
</dbReference>
<dbReference type="Gene3D" id="2.40.70.10">
    <property type="entry name" value="Acid Proteases"/>
    <property type="match status" value="1"/>
</dbReference>
<evidence type="ECO:0000256" key="13">
    <source>
        <dbReference type="ARBA" id="ARBA00022842"/>
    </source>
</evidence>
<dbReference type="CDD" id="cd00024">
    <property type="entry name" value="CD_CSD"/>
    <property type="match status" value="1"/>
</dbReference>
<dbReference type="Proteomes" id="UP000001038">
    <property type="component" value="Chromosome 21"/>
</dbReference>
<dbReference type="GO" id="GO:0003964">
    <property type="term" value="F:RNA-directed DNA polymerase activity"/>
    <property type="evidence" value="ECO:0007669"/>
    <property type="project" value="UniProtKB-KW"/>
</dbReference>
<dbReference type="InterPro" id="IPR016197">
    <property type="entry name" value="Chromo-like_dom_sf"/>
</dbReference>
<dbReference type="PROSITE" id="PS50994">
    <property type="entry name" value="INTEGRASE"/>
    <property type="match status" value="1"/>
</dbReference>
<feature type="domain" description="CCHC-type" evidence="23">
    <location>
        <begin position="305"/>
        <end position="320"/>
    </location>
</feature>
<reference evidence="27 28" key="1">
    <citation type="journal article" date="2007" name="Nature">
        <title>The medaka draft genome and insights into vertebrate genome evolution.</title>
        <authorList>
            <person name="Kasahara M."/>
            <person name="Naruse K."/>
            <person name="Sasaki S."/>
            <person name="Nakatani Y."/>
            <person name="Qu W."/>
            <person name="Ahsan B."/>
            <person name="Yamada T."/>
            <person name="Nagayasu Y."/>
            <person name="Doi K."/>
            <person name="Kasai Y."/>
            <person name="Jindo T."/>
            <person name="Kobayashi D."/>
            <person name="Shimada A."/>
            <person name="Toyoda A."/>
            <person name="Kuroki Y."/>
            <person name="Fujiyama A."/>
            <person name="Sasaki T."/>
            <person name="Shimizu A."/>
            <person name="Asakawa S."/>
            <person name="Shimizu N."/>
            <person name="Hashimoto S."/>
            <person name="Yang J."/>
            <person name="Lee Y."/>
            <person name="Matsushima K."/>
            <person name="Sugano S."/>
            <person name="Sakaizumi M."/>
            <person name="Narita T."/>
            <person name="Ohishi K."/>
            <person name="Haga S."/>
            <person name="Ohta F."/>
            <person name="Nomoto H."/>
            <person name="Nogata K."/>
            <person name="Morishita T."/>
            <person name="Endo T."/>
            <person name="Shin-I T."/>
            <person name="Takeda H."/>
            <person name="Morishita S."/>
            <person name="Kohara Y."/>
        </authorList>
    </citation>
    <scope>NUCLEOTIDE SEQUENCE [LARGE SCALE GENOMIC DNA]</scope>
    <source>
        <strain evidence="27 28">Hd-rR</strain>
    </source>
</reference>
<organism evidence="27 28">
    <name type="scientific">Oryzias latipes</name>
    <name type="common">Japanese rice fish</name>
    <name type="synonym">Japanese killifish</name>
    <dbReference type="NCBI Taxonomy" id="8090"/>
    <lineage>
        <taxon>Eukaryota</taxon>
        <taxon>Metazoa</taxon>
        <taxon>Chordata</taxon>
        <taxon>Craniata</taxon>
        <taxon>Vertebrata</taxon>
        <taxon>Euteleostomi</taxon>
        <taxon>Actinopterygii</taxon>
        <taxon>Neopterygii</taxon>
        <taxon>Teleostei</taxon>
        <taxon>Neoteleostei</taxon>
        <taxon>Acanthomorphata</taxon>
        <taxon>Ovalentaria</taxon>
        <taxon>Atherinomorphae</taxon>
        <taxon>Beloniformes</taxon>
        <taxon>Adrianichthyidae</taxon>
        <taxon>Oryziinae</taxon>
        <taxon>Oryzias</taxon>
    </lineage>
</organism>
<dbReference type="CDD" id="cd01647">
    <property type="entry name" value="RT_LTR"/>
    <property type="match status" value="1"/>
</dbReference>
<evidence type="ECO:0000256" key="20">
    <source>
        <dbReference type="PROSITE-ProRule" id="PRU00047"/>
    </source>
</evidence>
<dbReference type="PANTHER" id="PTHR37984:SF5">
    <property type="entry name" value="PROTEIN NYNRIN-LIKE"/>
    <property type="match status" value="1"/>
</dbReference>
<dbReference type="Pfam" id="PF17921">
    <property type="entry name" value="Integrase_H2C2"/>
    <property type="match status" value="1"/>
</dbReference>
<evidence type="ECO:0000259" key="25">
    <source>
        <dbReference type="PROSITE" id="PS50878"/>
    </source>
</evidence>
<evidence type="ECO:0000256" key="10">
    <source>
        <dbReference type="ARBA" id="ARBA00022750"/>
    </source>
</evidence>
<evidence type="ECO:0000313" key="27">
    <source>
        <dbReference type="Ensembl" id="ENSORLP00000031882.1"/>
    </source>
</evidence>
<evidence type="ECO:0000256" key="6">
    <source>
        <dbReference type="ARBA" id="ARBA00022679"/>
    </source>
</evidence>
<dbReference type="InterPro" id="IPR043502">
    <property type="entry name" value="DNA/RNA_pol_sf"/>
</dbReference>
<dbReference type="PANTHER" id="PTHR37984">
    <property type="entry name" value="PROTEIN CBG26694"/>
    <property type="match status" value="1"/>
</dbReference>
<keyword evidence="28" id="KW-1185">Reference proteome</keyword>
<evidence type="ECO:0000256" key="9">
    <source>
        <dbReference type="ARBA" id="ARBA00022723"/>
    </source>
</evidence>
<dbReference type="PROSITE" id="PS50013">
    <property type="entry name" value="CHROMO_2"/>
    <property type="match status" value="1"/>
</dbReference>
<evidence type="ECO:0000256" key="7">
    <source>
        <dbReference type="ARBA" id="ARBA00022695"/>
    </source>
</evidence>
<keyword evidence="8" id="KW-0540">Nuclease</keyword>
<feature type="domain" description="Integrase catalytic" evidence="26">
    <location>
        <begin position="1072"/>
        <end position="1231"/>
    </location>
</feature>
<dbReference type="FunFam" id="3.30.70.270:FF:000020">
    <property type="entry name" value="Transposon Tf2-6 polyprotein-like Protein"/>
    <property type="match status" value="1"/>
</dbReference>
<dbReference type="PROSITE" id="PS50878">
    <property type="entry name" value="RT_POL"/>
    <property type="match status" value="1"/>
</dbReference>
<dbReference type="GeneTree" id="ENSGT01060000248608"/>
<dbReference type="InterPro" id="IPR036875">
    <property type="entry name" value="Znf_CCHC_sf"/>
</dbReference>
<protein>
    <recommendedName>
        <fullName evidence="19">Gypsy retrotransposon integrase-like protein 1</fullName>
        <ecNumber evidence="4">2.7.7.49</ecNumber>
        <ecNumber evidence="3">3.1.26.4</ecNumber>
    </recommendedName>
</protein>
<comment type="subcellular location">
    <subcellularLocation>
        <location evidence="1">Nucleus</location>
    </subcellularLocation>
</comment>
<dbReference type="GO" id="GO:0008270">
    <property type="term" value="F:zinc ion binding"/>
    <property type="evidence" value="ECO:0007669"/>
    <property type="project" value="UniProtKB-KW"/>
</dbReference>
<evidence type="ECO:0000256" key="3">
    <source>
        <dbReference type="ARBA" id="ARBA00012180"/>
    </source>
</evidence>
<dbReference type="InterPro" id="IPR041373">
    <property type="entry name" value="RT_RNaseH"/>
</dbReference>
<dbReference type="Pfam" id="PF00665">
    <property type="entry name" value="rve"/>
    <property type="match status" value="1"/>
</dbReference>
<dbReference type="Gene3D" id="3.30.420.10">
    <property type="entry name" value="Ribonuclease H-like superfamily/Ribonuclease H"/>
    <property type="match status" value="1"/>
</dbReference>
<dbReference type="InterPro" id="IPR001584">
    <property type="entry name" value="Integrase_cat-core"/>
</dbReference>
<dbReference type="InterPro" id="IPR023780">
    <property type="entry name" value="Chromo_domain"/>
</dbReference>
<keyword evidence="20" id="KW-0863">Zinc-finger</keyword>
<dbReference type="SUPFAM" id="SSF56672">
    <property type="entry name" value="DNA/RNA polymerases"/>
    <property type="match status" value="1"/>
</dbReference>
<evidence type="ECO:0000256" key="17">
    <source>
        <dbReference type="ARBA" id="ARBA00023125"/>
    </source>
</evidence>
<dbReference type="InterPro" id="IPR021109">
    <property type="entry name" value="Peptidase_aspartic_dom_sf"/>
</dbReference>
<dbReference type="GO" id="GO:0004190">
    <property type="term" value="F:aspartic-type endopeptidase activity"/>
    <property type="evidence" value="ECO:0007669"/>
    <property type="project" value="UniProtKB-KW"/>
</dbReference>
<evidence type="ECO:0000259" key="23">
    <source>
        <dbReference type="PROSITE" id="PS50158"/>
    </source>
</evidence>
<keyword evidence="12" id="KW-0378">Hydrolase</keyword>
<dbReference type="InterPro" id="IPR005162">
    <property type="entry name" value="Retrotrans_gag_dom"/>
</dbReference>
<feature type="compositionally biased region" description="Polar residues" evidence="21">
    <location>
        <begin position="245"/>
        <end position="259"/>
    </location>
</feature>
<dbReference type="Pfam" id="PF13650">
    <property type="entry name" value="Asp_protease_2"/>
    <property type="match status" value="1"/>
</dbReference>
<dbReference type="InterPro" id="IPR001969">
    <property type="entry name" value="Aspartic_peptidase_AS"/>
</dbReference>
<dbReference type="SUPFAM" id="SSF50630">
    <property type="entry name" value="Acid proteases"/>
    <property type="match status" value="1"/>
</dbReference>
<evidence type="ECO:0000256" key="18">
    <source>
        <dbReference type="ARBA" id="ARBA00023172"/>
    </source>
</evidence>
<sequence>MDSAESSSLTAILQRLEARLSQQEDFQKTLASHMVQVSTQVQDLHLGQLRTAAPPDLSTPASAPSSAMPARSLENKIAPPERYSGELGMCKNFPTDCSIHFEHSPHAFVSDRARIAFMVSHLSGRARAWAMAEWARNSPICSSLVAFQHALQITFDPVSTSREKARELTNIRQGSESVCDYAIRFRTSAAESGWNSTALYDIFLKGLAPRIQEQLVPLDLPQDLDSLIALAIRTDNRIHELSCLRSSRPSGEGSTQRTDSAGRGFRRFSPDLHRFSSADSGEEPMQVGRARISAEERQRRQREGRCYYCGELNHLVSSCPMKTPAMVSQVTTAVKFTRSLTPIEVTHHGNTTGLTALIDSGADESLLDWELADRLGLKSHLLERPIQASGLDGRGLFNITHISEPLKLSIGEHQEILNFYLFKCPSKTLVLGYPWLCKHSPQVDWSTGKILGWGPECDKHRHPITTGKRHTMVSKPISVHSASGSETPDLSKVPSCYHHLEEVFSKSKALSLPPHRPYDCAIDLVPGSTIPKGHLYSISASERQALNDYIDGSLAAGLIRPSSSAAGAGFFFVGKKDGTLRPCVDYSALNNITIKNRYPLPLMTSVFDQLQQAKVFTKLDLRNAYHLVRIREGDEWKTGFNTPKGHYEYLVMPFGLTNAPAVFQAMINDVLRDFLDHFVYVYLDDILIYSPDLNSHRSHVTAVLQRLLENNLYVKAEKSEFHVSTVSFLGFVVSAGKVEMDSAKVSAVTDWPTPMSRKKLQQFLGFANFYRRFIRGFSTIAAPLHALTSPHVSFRWTSEAEAAFRALKRRFSSAPLLTMPDPRRQFVVEVDASNEGIGAVLSKRSEQDGKMHPCAYLSRRLSKAERNYDVGNRELLAVKVALEEWRHWLEGAEHPFIVWTDHKNLEYIRNAKRLNSRQARWRLFFNRFSFTLSYRPGSKNTKPDALSRLYDPEPDAKEPEPILPLTCVVGAVTWQIETEVKQANSGVQLPSGCPKDRLFVPQTLRSRVIHWAHTSLLSCHPGVRRTMHAISRRFWWPRMELEVREYISACSVCARNKTSTRNRMGLLQPLPIPSRPWAEISMDFVTGLPVSRGHTTVLTVVDRFSKMVRFIALPRLPSAKATAEIIMNQIVRYHGFPKDIVSDRGPQFVSRFWKEFCRLIGATVSLTSGYHPESNGQTERLNQQLETGLRCLVSQNPSTWSRHLVWVEYAHNTLPTSATGLSPFKCVFGYEPPLFADLEPEVSVPSAHALVRRCRHIWAAARQVLVRQQDRVKKAADRRRRPAPVYRPGQKVWLSARDLNLHVPCRKLAPRFVGPFPISKVINPAAVRLRLPRSLRVHPTFHVSKIKPVVDSPLVPPSVPPPPPRMVGGGPVYTVRRILSVRNRGRGRQFLVDWEGYGPEERQWVPERFIVDRSLLTDFFKSRGSGPSGVGP</sequence>
<evidence type="ECO:0000256" key="12">
    <source>
        <dbReference type="ARBA" id="ARBA00022801"/>
    </source>
</evidence>